<evidence type="ECO:0000313" key="2">
    <source>
        <dbReference type="Proteomes" id="UP000472372"/>
    </source>
</evidence>
<protein>
    <submittedName>
        <fullName evidence="1">Uncharacterized protein</fullName>
    </submittedName>
</protein>
<dbReference type="Proteomes" id="UP000472372">
    <property type="component" value="Chromosome 8"/>
</dbReference>
<sequence length="67" mass="7499">MTHDMFDSHWPRVLDPNALDPKTFKYHADNKAVFASPYGPFVDTPENLNVHDKCAINLSSKVSGPLT</sequence>
<accession>A0A6S6WAZ4</accession>
<dbReference type="AlphaFoldDB" id="A0A6S6WAZ4"/>
<reference evidence="1" key="1">
    <citation type="submission" date="2021-02" db="EMBL/GenBank/DDBJ databases">
        <authorList>
            <person name="Syme A R."/>
            <person name="Syme A R."/>
            <person name="Moolhuijzen P."/>
        </authorList>
    </citation>
    <scope>NUCLEOTIDE SEQUENCE</scope>
    <source>
        <strain evidence="1">W1-1</strain>
    </source>
</reference>
<evidence type="ECO:0000313" key="1">
    <source>
        <dbReference type="EMBL" id="CAE7201739.1"/>
    </source>
</evidence>
<name>A0A6S6WAZ4_9PLEO</name>
<proteinExistence type="predicted"/>
<dbReference type="EMBL" id="HG992984">
    <property type="protein sequence ID" value="CAE7201739.1"/>
    <property type="molecule type" value="Genomic_DNA"/>
</dbReference>
<organism evidence="1 2">
    <name type="scientific">Pyrenophora teres f. teres</name>
    <dbReference type="NCBI Taxonomy" id="97479"/>
    <lineage>
        <taxon>Eukaryota</taxon>
        <taxon>Fungi</taxon>
        <taxon>Dikarya</taxon>
        <taxon>Ascomycota</taxon>
        <taxon>Pezizomycotina</taxon>
        <taxon>Dothideomycetes</taxon>
        <taxon>Pleosporomycetidae</taxon>
        <taxon>Pleosporales</taxon>
        <taxon>Pleosporineae</taxon>
        <taxon>Pleosporaceae</taxon>
        <taxon>Pyrenophora</taxon>
    </lineage>
</organism>
<gene>
    <name evidence="1" type="ORF">PTTW11_08903</name>
</gene>